<dbReference type="RefSeq" id="WP_099914623.1">
    <property type="nucleotide sequence ID" value="NZ_BMHS01000004.1"/>
</dbReference>
<evidence type="ECO:0000256" key="1">
    <source>
        <dbReference type="ARBA" id="ARBA00009632"/>
    </source>
</evidence>
<dbReference type="InterPro" id="IPR046433">
    <property type="entry name" value="ActCoA_hydro"/>
</dbReference>
<dbReference type="PANTHER" id="PTHR21432:SF20">
    <property type="entry name" value="ACETYL-COA HYDROLASE"/>
    <property type="match status" value="1"/>
</dbReference>
<reference evidence="5 6" key="1">
    <citation type="submission" date="2017-10" db="EMBL/GenBank/DDBJ databases">
        <title>Massilia psychrophilum sp. nov., a novel purple-pigmented bacterium isolated from Tianshan glacier, Xinjiang Municipality, China.</title>
        <authorList>
            <person name="Wang H."/>
        </authorList>
    </citation>
    <scope>NUCLEOTIDE SEQUENCE [LARGE SCALE GENOMIC DNA]</scope>
    <source>
        <strain evidence="5 6">JCM 30813</strain>
    </source>
</reference>
<feature type="domain" description="Acetyl-CoA hydrolase/transferase C-terminal" evidence="4">
    <location>
        <begin position="273"/>
        <end position="426"/>
    </location>
</feature>
<proteinExistence type="inferred from homology"/>
<dbReference type="InterPro" id="IPR026888">
    <property type="entry name" value="AcetylCoA_hyd_C"/>
</dbReference>
<dbReference type="InterPro" id="IPR038460">
    <property type="entry name" value="AcetylCoA_hyd_C_sf"/>
</dbReference>
<evidence type="ECO:0000256" key="2">
    <source>
        <dbReference type="ARBA" id="ARBA00022679"/>
    </source>
</evidence>
<dbReference type="SUPFAM" id="SSF100950">
    <property type="entry name" value="NagB/RpiA/CoA transferase-like"/>
    <property type="match status" value="2"/>
</dbReference>
<evidence type="ECO:0000259" key="3">
    <source>
        <dbReference type="Pfam" id="PF02550"/>
    </source>
</evidence>
<dbReference type="Proteomes" id="UP000228593">
    <property type="component" value="Unassembled WGS sequence"/>
</dbReference>
<dbReference type="Pfam" id="PF02550">
    <property type="entry name" value="AcetylCoA_hydro"/>
    <property type="match status" value="1"/>
</dbReference>
<comment type="similarity">
    <text evidence="1">Belongs to the acetyl-CoA hydrolase/transferase family.</text>
</comment>
<protein>
    <submittedName>
        <fullName evidence="5">4-hydroxybutyrate CoA-transferase</fullName>
    </submittedName>
</protein>
<dbReference type="Gene3D" id="3.30.750.70">
    <property type="entry name" value="4-hydroxybutyrate coenzyme like domains"/>
    <property type="match status" value="1"/>
</dbReference>
<dbReference type="InterPro" id="IPR037171">
    <property type="entry name" value="NagB/RpiA_transferase-like"/>
</dbReference>
<dbReference type="InterPro" id="IPR003702">
    <property type="entry name" value="ActCoA_hydro_N"/>
</dbReference>
<dbReference type="GO" id="GO:0006083">
    <property type="term" value="P:acetate metabolic process"/>
    <property type="evidence" value="ECO:0007669"/>
    <property type="project" value="InterPro"/>
</dbReference>
<gene>
    <name evidence="5" type="ORF">CR103_03520</name>
</gene>
<dbReference type="PANTHER" id="PTHR21432">
    <property type="entry name" value="ACETYL-COA HYDROLASE-RELATED"/>
    <property type="match status" value="1"/>
</dbReference>
<dbReference type="Pfam" id="PF13336">
    <property type="entry name" value="AcetylCoA_hyd_C"/>
    <property type="match status" value="1"/>
</dbReference>
<dbReference type="OrthoDB" id="9801795at2"/>
<dbReference type="AlphaFoldDB" id="A0A2G8T672"/>
<keyword evidence="2 5" id="KW-0808">Transferase</keyword>
<evidence type="ECO:0000259" key="4">
    <source>
        <dbReference type="Pfam" id="PF13336"/>
    </source>
</evidence>
<feature type="domain" description="Acetyl-CoA hydrolase/transferase N-terminal" evidence="3">
    <location>
        <begin position="6"/>
        <end position="184"/>
    </location>
</feature>
<comment type="caution">
    <text evidence="5">The sequence shown here is derived from an EMBL/GenBank/DDBJ whole genome shotgun (WGS) entry which is preliminary data.</text>
</comment>
<dbReference type="Gene3D" id="3.40.1080.10">
    <property type="entry name" value="Glutaconate Coenzyme A-transferase"/>
    <property type="match status" value="1"/>
</dbReference>
<dbReference type="GO" id="GO:0008775">
    <property type="term" value="F:acetate CoA-transferase activity"/>
    <property type="evidence" value="ECO:0007669"/>
    <property type="project" value="InterPro"/>
</dbReference>
<name>A0A2G8T672_9BURK</name>
<evidence type="ECO:0000313" key="6">
    <source>
        <dbReference type="Proteomes" id="UP000228593"/>
    </source>
</evidence>
<keyword evidence="6" id="KW-1185">Reference proteome</keyword>
<evidence type="ECO:0000313" key="5">
    <source>
        <dbReference type="EMBL" id="PIL41178.1"/>
    </source>
</evidence>
<dbReference type="EMBL" id="PDOB01000003">
    <property type="protein sequence ID" value="PIL41178.1"/>
    <property type="molecule type" value="Genomic_DNA"/>
</dbReference>
<dbReference type="Gene3D" id="3.40.1080.20">
    <property type="entry name" value="Acetyl-CoA hydrolase/transferase C-terminal domain"/>
    <property type="match status" value="1"/>
</dbReference>
<sequence length="432" mass="46809">MQTAHQMYQNKRRSADEALDLLQDGDMIIVPTGVGEPPALLAALSGQRRRFNDIKVAQILAMRKFAYFDSETSHHVRHAALFLGGASRAAGQAGWCDFIPNYFSELPSMIERGFMPSDVVFAMASSMDEQGYFAISLGTDYTMAAIDKARVVVLEVNPNVPFAHGQCHVHVSQVHAIIESDEPILEVGLPAIGPVQEAIGKYVAEMIDDGSTLQIGYGGIPDAVVMQLTAKHDLGIHTEMIGDGILTLVECGAVTNRKKTLLPGKMVATFALGSRKLYQFMHHNPIIEMHPSNFTNDPYNAALNDKLMSINASLQVDLLGQCGSESIAHLPYSGTGGQVDFVRAANRSRGGKSFIVLPSTAKDNTISRIVPTLTPGTHATTSKNDVNYVVTEYGVAQLRGKSAKQRAQALIAIAHPDFRATLREAANKMCVF</sequence>
<accession>A0A2G8T672</accession>
<organism evidence="5 6">
    <name type="scientific">Massilia psychrophila</name>
    <dbReference type="NCBI Taxonomy" id="1603353"/>
    <lineage>
        <taxon>Bacteria</taxon>
        <taxon>Pseudomonadati</taxon>
        <taxon>Pseudomonadota</taxon>
        <taxon>Betaproteobacteria</taxon>
        <taxon>Burkholderiales</taxon>
        <taxon>Oxalobacteraceae</taxon>
        <taxon>Telluria group</taxon>
        <taxon>Massilia</taxon>
    </lineage>
</organism>